<reference evidence="1 2" key="1">
    <citation type="journal article" date="2019" name="Genome Biol. Evol.">
        <title>Insights into the evolution of the New World diploid cottons (Gossypium, subgenus Houzingenia) based on genome sequencing.</title>
        <authorList>
            <person name="Grover C.E."/>
            <person name="Arick M.A. 2nd"/>
            <person name="Thrash A."/>
            <person name="Conover J.L."/>
            <person name="Sanders W.S."/>
            <person name="Peterson D.G."/>
            <person name="Frelichowski J.E."/>
            <person name="Scheffler J.A."/>
            <person name="Scheffler B.E."/>
            <person name="Wendel J.F."/>
        </authorList>
    </citation>
    <scope>NUCLEOTIDE SEQUENCE [LARGE SCALE GENOMIC DNA]</scope>
    <source>
        <strain evidence="1">4</strain>
        <tissue evidence="1">Leaf</tissue>
    </source>
</reference>
<evidence type="ECO:0000313" key="2">
    <source>
        <dbReference type="Proteomes" id="UP000593574"/>
    </source>
</evidence>
<gene>
    <name evidence="1" type="ORF">Golax_003695</name>
</gene>
<comment type="caution">
    <text evidence="1">The sequence shown here is derived from an EMBL/GenBank/DDBJ whole genome shotgun (WGS) entry which is preliminary data.</text>
</comment>
<accession>A0A7J9AGF5</accession>
<dbReference type="EMBL" id="JABEZV010000010">
    <property type="protein sequence ID" value="MBA0723085.1"/>
    <property type="molecule type" value="Genomic_DNA"/>
</dbReference>
<sequence length="140" mass="15963">MEVKKFSVNFMDDRSSMNAGLTLRPLLNMSFGTLCSTMGGKNLCQGKEVEVSHYVISKYYKVHFYENNEIELLELRNFDGIDLDSVMLYLTKDEAGVFFPHLVTDLCKAAKVPMESLEPFHRPATHVIGDSVYKKFKALQ</sequence>
<name>A0A7J9AGF5_9ROSI</name>
<protein>
    <submittedName>
        <fullName evidence="1">Uncharacterized protein</fullName>
    </submittedName>
</protein>
<keyword evidence="2" id="KW-1185">Reference proteome</keyword>
<dbReference type="AlphaFoldDB" id="A0A7J9AGF5"/>
<evidence type="ECO:0000313" key="1">
    <source>
        <dbReference type="EMBL" id="MBA0723085.1"/>
    </source>
</evidence>
<dbReference type="Proteomes" id="UP000593574">
    <property type="component" value="Unassembled WGS sequence"/>
</dbReference>
<organism evidence="1 2">
    <name type="scientific">Gossypium laxum</name>
    <dbReference type="NCBI Taxonomy" id="34288"/>
    <lineage>
        <taxon>Eukaryota</taxon>
        <taxon>Viridiplantae</taxon>
        <taxon>Streptophyta</taxon>
        <taxon>Embryophyta</taxon>
        <taxon>Tracheophyta</taxon>
        <taxon>Spermatophyta</taxon>
        <taxon>Magnoliopsida</taxon>
        <taxon>eudicotyledons</taxon>
        <taxon>Gunneridae</taxon>
        <taxon>Pentapetalae</taxon>
        <taxon>rosids</taxon>
        <taxon>malvids</taxon>
        <taxon>Malvales</taxon>
        <taxon>Malvaceae</taxon>
        <taxon>Malvoideae</taxon>
        <taxon>Gossypium</taxon>
    </lineage>
</organism>
<proteinExistence type="predicted"/>